<dbReference type="Pfam" id="PF05229">
    <property type="entry name" value="SCPU"/>
    <property type="match status" value="1"/>
</dbReference>
<name>A0A1H9B6Y4_9HYPH</name>
<proteinExistence type="predicted"/>
<dbReference type="RefSeq" id="WP_092495070.1">
    <property type="nucleotide sequence ID" value="NZ_FOFG01000001.1"/>
</dbReference>
<dbReference type="OrthoDB" id="7478692at2"/>
<accession>A0A1H9B6Y4</accession>
<keyword evidence="1" id="KW-0732">Signal</keyword>
<reference evidence="3 4" key="1">
    <citation type="submission" date="2016-10" db="EMBL/GenBank/DDBJ databases">
        <authorList>
            <person name="de Groot N.N."/>
        </authorList>
    </citation>
    <scope>NUCLEOTIDE SEQUENCE [LARGE SCALE GENOMIC DNA]</scope>
    <source>
        <strain evidence="3 4">A52C2</strain>
    </source>
</reference>
<gene>
    <name evidence="3" type="ORF">SAMN05216548_101612</name>
</gene>
<dbReference type="InterPro" id="IPR053167">
    <property type="entry name" value="Spore_coat_component"/>
</dbReference>
<dbReference type="Proteomes" id="UP000199647">
    <property type="component" value="Unassembled WGS sequence"/>
</dbReference>
<dbReference type="SMART" id="SM00972">
    <property type="entry name" value="SCPU"/>
    <property type="match status" value="1"/>
</dbReference>
<organism evidence="3 4">
    <name type="scientific">Faunimonas pinastri</name>
    <dbReference type="NCBI Taxonomy" id="1855383"/>
    <lineage>
        <taxon>Bacteria</taxon>
        <taxon>Pseudomonadati</taxon>
        <taxon>Pseudomonadota</taxon>
        <taxon>Alphaproteobacteria</taxon>
        <taxon>Hyphomicrobiales</taxon>
        <taxon>Afifellaceae</taxon>
        <taxon>Faunimonas</taxon>
    </lineage>
</organism>
<evidence type="ECO:0000313" key="4">
    <source>
        <dbReference type="Proteomes" id="UP000199647"/>
    </source>
</evidence>
<feature type="chain" id="PRO_5011669151" evidence="1">
    <location>
        <begin position="25"/>
        <end position="166"/>
    </location>
</feature>
<evidence type="ECO:0000313" key="3">
    <source>
        <dbReference type="EMBL" id="SEP84008.1"/>
    </source>
</evidence>
<dbReference type="STRING" id="1855383.SAMN05216548_101612"/>
<feature type="domain" description="Spore coat protein U/FanG" evidence="2">
    <location>
        <begin position="30"/>
        <end position="162"/>
    </location>
</feature>
<evidence type="ECO:0000259" key="2">
    <source>
        <dbReference type="Pfam" id="PF05229"/>
    </source>
</evidence>
<sequence>MRRSVSKIAYIGACACVLSWSAQAATTAQSNLHVHMTVEESCTVGDADLDFGSVHDLSSERNAQATIAVNCANTGAYTIALDPGQGAGAAVTQRYMKLGGTDGAHQVSYGLFSDASRSAVWGDGTGSSQMMSGAGTSSFTVYGQVPAQSLPALGSYSDTVTISVAY</sequence>
<protein>
    <submittedName>
        <fullName evidence="3">Outer membrane usher protein</fullName>
    </submittedName>
</protein>
<dbReference type="InterPro" id="IPR007893">
    <property type="entry name" value="Spore_coat_U/FanG"/>
</dbReference>
<dbReference type="AlphaFoldDB" id="A0A1H9B6Y4"/>
<keyword evidence="4" id="KW-1185">Reference proteome</keyword>
<feature type="signal peptide" evidence="1">
    <location>
        <begin position="1"/>
        <end position="24"/>
    </location>
</feature>
<dbReference type="PANTHER" id="PTHR37089">
    <property type="entry name" value="PROTEIN U-RELATED"/>
    <property type="match status" value="1"/>
</dbReference>
<dbReference type="EMBL" id="FOFG01000001">
    <property type="protein sequence ID" value="SEP84008.1"/>
    <property type="molecule type" value="Genomic_DNA"/>
</dbReference>
<evidence type="ECO:0000256" key="1">
    <source>
        <dbReference type="SAM" id="SignalP"/>
    </source>
</evidence>